<dbReference type="Pfam" id="PF00497">
    <property type="entry name" value="SBP_bac_3"/>
    <property type="match status" value="1"/>
</dbReference>
<dbReference type="Gene3D" id="3.40.190.10">
    <property type="entry name" value="Periplasmic binding protein-like II"/>
    <property type="match status" value="2"/>
</dbReference>
<dbReference type="PANTHER" id="PTHR38834:SF3">
    <property type="entry name" value="SOLUTE-BINDING PROTEIN FAMILY 3_N-TERMINAL DOMAIN-CONTAINING PROTEIN"/>
    <property type="match status" value="1"/>
</dbReference>
<dbReference type="InterPro" id="IPR001638">
    <property type="entry name" value="Solute-binding_3/MltF_N"/>
</dbReference>
<dbReference type="AlphaFoldDB" id="A0A4Q2T574"/>
<dbReference type="PANTHER" id="PTHR38834">
    <property type="entry name" value="PERIPLASMIC SUBSTRATE BINDING PROTEIN FAMILY 3"/>
    <property type="match status" value="1"/>
</dbReference>
<dbReference type="OrthoDB" id="8587856at2"/>
<feature type="signal peptide" evidence="1">
    <location>
        <begin position="1"/>
        <end position="17"/>
    </location>
</feature>
<evidence type="ECO:0000256" key="1">
    <source>
        <dbReference type="SAM" id="SignalP"/>
    </source>
</evidence>
<name>A0A4Q2T574_9HYPH</name>
<organism evidence="3 4">
    <name type="scientific">Ciceribacter ferrooxidans</name>
    <dbReference type="NCBI Taxonomy" id="2509717"/>
    <lineage>
        <taxon>Bacteria</taxon>
        <taxon>Pseudomonadati</taxon>
        <taxon>Pseudomonadota</taxon>
        <taxon>Alphaproteobacteria</taxon>
        <taxon>Hyphomicrobiales</taxon>
        <taxon>Rhizobiaceae</taxon>
        <taxon>Ciceribacter</taxon>
    </lineage>
</organism>
<protein>
    <submittedName>
        <fullName evidence="3">Transporter substrate-binding domain-containing protein</fullName>
    </submittedName>
</protein>
<dbReference type="Proteomes" id="UP000291088">
    <property type="component" value="Unassembled WGS sequence"/>
</dbReference>
<proteinExistence type="predicted"/>
<evidence type="ECO:0000313" key="3">
    <source>
        <dbReference type="EMBL" id="RYC11919.1"/>
    </source>
</evidence>
<dbReference type="SUPFAM" id="SSF53850">
    <property type="entry name" value="Periplasmic binding protein-like II"/>
    <property type="match status" value="1"/>
</dbReference>
<comment type="caution">
    <text evidence="3">The sequence shown here is derived from an EMBL/GenBank/DDBJ whole genome shotgun (WGS) entry which is preliminary data.</text>
</comment>
<dbReference type="EMBL" id="SDVB01000238">
    <property type="protein sequence ID" value="RYC11919.1"/>
    <property type="molecule type" value="Genomic_DNA"/>
</dbReference>
<evidence type="ECO:0000259" key="2">
    <source>
        <dbReference type="SMART" id="SM00062"/>
    </source>
</evidence>
<gene>
    <name evidence="3" type="ORF">EUU22_12685</name>
</gene>
<feature type="domain" description="Solute-binding protein family 3/N-terminal" evidence="2">
    <location>
        <begin position="20"/>
        <end position="235"/>
    </location>
</feature>
<feature type="chain" id="PRO_5020853261" evidence="1">
    <location>
        <begin position="18"/>
        <end position="238"/>
    </location>
</feature>
<sequence length="238" mass="26983">MKRLALLLLLGTAPAAAAETVHFTTEEYPPYNFREGNEYRGLGYEQVVALMKEAGIDYTIEMMPWARAIALAESEPLYCVFTTAHIAERNTRFKWVEPLAIDRNVMVAREGSGIKAVTIAEAREYVVGTQRNDYTQQLLERNGFPKIDLATDLDLTLKKLLSGRIDMMPISERYYLQLREEGHPLEKRFVLTEQKFSVACNVNFPEDLLGKMQAGLDKLIADGTQKALLTKYGMRVLN</sequence>
<accession>A0A4Q2T574</accession>
<keyword evidence="1" id="KW-0732">Signal</keyword>
<dbReference type="RefSeq" id="WP_129332352.1">
    <property type="nucleotide sequence ID" value="NZ_SDVB01000238.1"/>
</dbReference>
<dbReference type="SMART" id="SM00062">
    <property type="entry name" value="PBPb"/>
    <property type="match status" value="1"/>
</dbReference>
<reference evidence="3 4" key="1">
    <citation type="submission" date="2019-01" db="EMBL/GenBank/DDBJ databases">
        <authorList>
            <person name="Deng T."/>
        </authorList>
    </citation>
    <scope>NUCLEOTIDE SEQUENCE [LARGE SCALE GENOMIC DNA]</scope>
    <source>
        <strain evidence="3 4">F8825</strain>
    </source>
</reference>
<keyword evidence="4" id="KW-1185">Reference proteome</keyword>
<evidence type="ECO:0000313" key="4">
    <source>
        <dbReference type="Proteomes" id="UP000291088"/>
    </source>
</evidence>